<protein>
    <recommendedName>
        <fullName evidence="4">Mur ligase central domain-containing protein</fullName>
    </recommendedName>
</protein>
<reference evidence="5 6" key="1">
    <citation type="submission" date="2021-01" db="EMBL/GenBank/DDBJ databases">
        <title>Whole genome shotgun sequence of Catellatospora chokoriensis NBRC 107358.</title>
        <authorList>
            <person name="Komaki H."/>
            <person name="Tamura T."/>
        </authorList>
    </citation>
    <scope>NUCLEOTIDE SEQUENCE [LARGE SCALE GENOMIC DNA]</scope>
    <source>
        <strain evidence="5 6">NBRC 107358</strain>
    </source>
</reference>
<gene>
    <name evidence="5" type="ORF">Cch02nite_11070</name>
</gene>
<evidence type="ECO:0000256" key="3">
    <source>
        <dbReference type="ARBA" id="ARBA00022840"/>
    </source>
</evidence>
<dbReference type="PANTHER" id="PTHR43692">
    <property type="entry name" value="UDP-N-ACETYLMURAMOYLALANINE--D-GLUTAMATE LIGASE"/>
    <property type="match status" value="1"/>
</dbReference>
<dbReference type="GO" id="GO:0008764">
    <property type="term" value="F:UDP-N-acetylmuramoylalanine-D-glutamate ligase activity"/>
    <property type="evidence" value="ECO:0007669"/>
    <property type="project" value="InterPro"/>
</dbReference>
<sequence>MGPLMSRLAILGYGTEGQAAYRYFADRYDSVSIRDRDPERRVPPGISARLGEDYLADLDDFDLVVRSPGVDPRLLPADLATTSVTRHVFDNCRAPVIGVTGTSSDVVAHLIGAMLSAAGHQVWQGGNVAGPPIDLVEQATPDHYAVLALSSFQLQDVTVSPTLAVLLDIDGPDLKYHDDMDQYVAAKANIVRFQEQDDIVVFSPHHRHSRRVAEQSPGHRQPYHAPPFAHLLDGRLRIGDRTLVDLRATRFTSDMASIPAAALTAVWNIAPDPEATCRALVEFEPDIRRAKHHGRAW</sequence>
<comment type="caution">
    <text evidence="5">The sequence shown here is derived from an EMBL/GenBank/DDBJ whole genome shotgun (WGS) entry which is preliminary data.</text>
</comment>
<keyword evidence="6" id="KW-1185">Reference proteome</keyword>
<evidence type="ECO:0000256" key="1">
    <source>
        <dbReference type="ARBA" id="ARBA00022598"/>
    </source>
</evidence>
<dbReference type="SUPFAM" id="SSF53623">
    <property type="entry name" value="MurD-like peptide ligases, catalytic domain"/>
    <property type="match status" value="1"/>
</dbReference>
<evidence type="ECO:0000313" key="5">
    <source>
        <dbReference type="EMBL" id="GIF87663.1"/>
    </source>
</evidence>
<keyword evidence="2" id="KW-0547">Nucleotide-binding</keyword>
<dbReference type="PANTHER" id="PTHR43692:SF1">
    <property type="entry name" value="UDP-N-ACETYLMURAMOYLALANINE--D-GLUTAMATE LIGASE"/>
    <property type="match status" value="1"/>
</dbReference>
<dbReference type="InterPro" id="IPR036565">
    <property type="entry name" value="Mur-like_cat_sf"/>
</dbReference>
<dbReference type="Proteomes" id="UP000619293">
    <property type="component" value="Unassembled WGS sequence"/>
</dbReference>
<proteinExistence type="predicted"/>
<feature type="domain" description="Mur ligase central" evidence="4">
    <location>
        <begin position="107"/>
        <end position="215"/>
    </location>
</feature>
<dbReference type="Gene3D" id="3.40.1190.10">
    <property type="entry name" value="Mur-like, catalytic domain"/>
    <property type="match status" value="1"/>
</dbReference>
<dbReference type="InterPro" id="IPR013221">
    <property type="entry name" value="Mur_ligase_cen"/>
</dbReference>
<name>A0A8J3JZA1_9ACTN</name>
<dbReference type="EMBL" id="BONG01000005">
    <property type="protein sequence ID" value="GIF87663.1"/>
    <property type="molecule type" value="Genomic_DNA"/>
</dbReference>
<keyword evidence="1" id="KW-0436">Ligase</keyword>
<dbReference type="GO" id="GO:0051301">
    <property type="term" value="P:cell division"/>
    <property type="evidence" value="ECO:0007669"/>
    <property type="project" value="InterPro"/>
</dbReference>
<evidence type="ECO:0000259" key="4">
    <source>
        <dbReference type="Pfam" id="PF08245"/>
    </source>
</evidence>
<dbReference type="Gene3D" id="3.40.50.720">
    <property type="entry name" value="NAD(P)-binding Rossmann-like Domain"/>
    <property type="match status" value="1"/>
</dbReference>
<evidence type="ECO:0000313" key="6">
    <source>
        <dbReference type="Proteomes" id="UP000619293"/>
    </source>
</evidence>
<dbReference type="GO" id="GO:0005737">
    <property type="term" value="C:cytoplasm"/>
    <property type="evidence" value="ECO:0007669"/>
    <property type="project" value="InterPro"/>
</dbReference>
<evidence type="ECO:0000256" key="2">
    <source>
        <dbReference type="ARBA" id="ARBA00022741"/>
    </source>
</evidence>
<accession>A0A8J3JZA1</accession>
<dbReference type="Pfam" id="PF08245">
    <property type="entry name" value="Mur_ligase_M"/>
    <property type="match status" value="1"/>
</dbReference>
<keyword evidence="3" id="KW-0067">ATP-binding</keyword>
<dbReference type="GO" id="GO:0005524">
    <property type="term" value="F:ATP binding"/>
    <property type="evidence" value="ECO:0007669"/>
    <property type="project" value="UniProtKB-KW"/>
</dbReference>
<organism evidence="5 6">
    <name type="scientific">Catellatospora chokoriensis</name>
    <dbReference type="NCBI Taxonomy" id="310353"/>
    <lineage>
        <taxon>Bacteria</taxon>
        <taxon>Bacillati</taxon>
        <taxon>Actinomycetota</taxon>
        <taxon>Actinomycetes</taxon>
        <taxon>Micromonosporales</taxon>
        <taxon>Micromonosporaceae</taxon>
        <taxon>Catellatospora</taxon>
    </lineage>
</organism>
<dbReference type="AlphaFoldDB" id="A0A8J3JZA1"/>
<dbReference type="GO" id="GO:0008360">
    <property type="term" value="P:regulation of cell shape"/>
    <property type="evidence" value="ECO:0007669"/>
    <property type="project" value="InterPro"/>
</dbReference>
<dbReference type="InterPro" id="IPR005762">
    <property type="entry name" value="MurD"/>
</dbReference>